<reference evidence="2 3" key="1">
    <citation type="submission" date="2023-07" db="EMBL/GenBank/DDBJ databases">
        <title>Genomic Encyclopedia of Type Strains, Phase IV (KMG-IV): sequencing the most valuable type-strain genomes for metagenomic binning, comparative biology and taxonomic classification.</title>
        <authorList>
            <person name="Goeker M."/>
        </authorList>
    </citation>
    <scope>NUCLEOTIDE SEQUENCE [LARGE SCALE GENOMIC DNA]</scope>
    <source>
        <strain evidence="2 3">DSM 19619</strain>
    </source>
</reference>
<evidence type="ECO:0000256" key="1">
    <source>
        <dbReference type="SAM" id="MobiDB-lite"/>
    </source>
</evidence>
<proteinExistence type="predicted"/>
<protein>
    <recommendedName>
        <fullName evidence="4">Secreted protein</fullName>
    </recommendedName>
</protein>
<evidence type="ECO:0008006" key="4">
    <source>
        <dbReference type="Google" id="ProtNLM"/>
    </source>
</evidence>
<evidence type="ECO:0000313" key="2">
    <source>
        <dbReference type="EMBL" id="MDQ0473472.1"/>
    </source>
</evidence>
<dbReference type="Proteomes" id="UP001242480">
    <property type="component" value="Unassembled WGS sequence"/>
</dbReference>
<keyword evidence="3" id="KW-1185">Reference proteome</keyword>
<accession>A0ABU0JGQ6</accession>
<dbReference type="EMBL" id="JAUSVX010000016">
    <property type="protein sequence ID" value="MDQ0473472.1"/>
    <property type="molecule type" value="Genomic_DNA"/>
</dbReference>
<gene>
    <name evidence="2" type="ORF">QO011_006508</name>
</gene>
<comment type="caution">
    <text evidence="2">The sequence shown here is derived from an EMBL/GenBank/DDBJ whole genome shotgun (WGS) entry which is preliminary data.</text>
</comment>
<sequence length="91" mass="9925">MALLRMIGSVAAVGVVAGLLLENRRLREELERSRRDMQHAGSGKAPPSPRRAIDGVRPAGPESMDYPPREWDAVDEAADQSFPASDPPGRY</sequence>
<organism evidence="2 3">
    <name type="scientific">Labrys wisconsinensis</name>
    <dbReference type="NCBI Taxonomy" id="425677"/>
    <lineage>
        <taxon>Bacteria</taxon>
        <taxon>Pseudomonadati</taxon>
        <taxon>Pseudomonadota</taxon>
        <taxon>Alphaproteobacteria</taxon>
        <taxon>Hyphomicrobiales</taxon>
        <taxon>Xanthobacteraceae</taxon>
        <taxon>Labrys</taxon>
    </lineage>
</organism>
<dbReference type="RefSeq" id="WP_307281791.1">
    <property type="nucleotide sequence ID" value="NZ_JAUSVX010000016.1"/>
</dbReference>
<feature type="region of interest" description="Disordered" evidence="1">
    <location>
        <begin position="30"/>
        <end position="91"/>
    </location>
</feature>
<name>A0ABU0JGQ6_9HYPH</name>
<evidence type="ECO:0000313" key="3">
    <source>
        <dbReference type="Proteomes" id="UP001242480"/>
    </source>
</evidence>